<dbReference type="InterPro" id="IPR052348">
    <property type="entry name" value="Metallopeptidase_M50B"/>
</dbReference>
<dbReference type="AlphaFoldDB" id="A0A0G0LB85"/>
<name>A0A0G0LB85_9BACT</name>
<keyword evidence="10 13" id="KW-1133">Transmembrane helix</keyword>
<sequence length="209" mass="22856">MSIIAWILAFVIAITIHEASHAFASDRLGDPTARLMGRLSLNPLVHYDPIGTTLLLVLVFLRALGFPVIPFGWAKPVQFDPFNLKNPRRDSALISLAGPASNLLLATILSLILRLYGGATLFIPIITLNVLLAIFNLVPIHPLDGGKIFIGLLPDQQAREADFFLQRYGMIILFFLIFPTFNGTSPLFAVISPLINLVLSFLLPGVGMV</sequence>
<dbReference type="Proteomes" id="UP000034081">
    <property type="component" value="Unassembled WGS sequence"/>
</dbReference>
<evidence type="ECO:0000256" key="8">
    <source>
        <dbReference type="ARBA" id="ARBA00022801"/>
    </source>
</evidence>
<comment type="cofactor">
    <cofactor evidence="1">
        <name>Zn(2+)</name>
        <dbReference type="ChEBI" id="CHEBI:29105"/>
    </cofactor>
</comment>
<evidence type="ECO:0000256" key="3">
    <source>
        <dbReference type="ARBA" id="ARBA00007931"/>
    </source>
</evidence>
<evidence type="ECO:0000256" key="9">
    <source>
        <dbReference type="ARBA" id="ARBA00022833"/>
    </source>
</evidence>
<evidence type="ECO:0000256" key="13">
    <source>
        <dbReference type="SAM" id="Phobius"/>
    </source>
</evidence>
<keyword evidence="5" id="KW-0645">Protease</keyword>
<keyword evidence="4" id="KW-1003">Cell membrane</keyword>
<evidence type="ECO:0000256" key="1">
    <source>
        <dbReference type="ARBA" id="ARBA00001947"/>
    </source>
</evidence>
<proteinExistence type="inferred from homology"/>
<evidence type="ECO:0000313" key="15">
    <source>
        <dbReference type="EMBL" id="KKQ85105.1"/>
    </source>
</evidence>
<dbReference type="CDD" id="cd06158">
    <property type="entry name" value="S2P-M50_like_1"/>
    <property type="match status" value="1"/>
</dbReference>
<dbReference type="PANTHER" id="PTHR35864">
    <property type="entry name" value="ZINC METALLOPROTEASE MJ0611-RELATED"/>
    <property type="match status" value="1"/>
</dbReference>
<keyword evidence="11" id="KW-0482">Metalloprotease</keyword>
<evidence type="ECO:0000256" key="5">
    <source>
        <dbReference type="ARBA" id="ARBA00022670"/>
    </source>
</evidence>
<dbReference type="GO" id="GO:0005886">
    <property type="term" value="C:plasma membrane"/>
    <property type="evidence" value="ECO:0007669"/>
    <property type="project" value="UniProtKB-SubCell"/>
</dbReference>
<feature type="domain" description="Peptidase M50" evidence="14">
    <location>
        <begin position="122"/>
        <end position="175"/>
    </location>
</feature>
<comment type="subcellular location">
    <subcellularLocation>
        <location evidence="2">Cell membrane</location>
        <topology evidence="2">Multi-pass membrane protein</topology>
    </subcellularLocation>
</comment>
<evidence type="ECO:0000256" key="10">
    <source>
        <dbReference type="ARBA" id="ARBA00022989"/>
    </source>
</evidence>
<protein>
    <submittedName>
        <fullName evidence="15">Peptidase M50</fullName>
    </submittedName>
</protein>
<gene>
    <name evidence="15" type="ORF">UT08_C0010G0032</name>
</gene>
<feature type="transmembrane region" description="Helical" evidence="13">
    <location>
        <begin position="122"/>
        <end position="143"/>
    </location>
</feature>
<keyword evidence="7" id="KW-0479">Metal-binding</keyword>
<dbReference type="GO" id="GO:0008237">
    <property type="term" value="F:metallopeptidase activity"/>
    <property type="evidence" value="ECO:0007669"/>
    <property type="project" value="UniProtKB-KW"/>
</dbReference>
<feature type="transmembrane region" description="Helical" evidence="13">
    <location>
        <begin position="50"/>
        <end position="73"/>
    </location>
</feature>
<dbReference type="GO" id="GO:0046872">
    <property type="term" value="F:metal ion binding"/>
    <property type="evidence" value="ECO:0007669"/>
    <property type="project" value="UniProtKB-KW"/>
</dbReference>
<feature type="transmembrane region" description="Helical" evidence="13">
    <location>
        <begin position="164"/>
        <end position="181"/>
    </location>
</feature>
<dbReference type="InterPro" id="IPR008915">
    <property type="entry name" value="Peptidase_M50"/>
</dbReference>
<comment type="caution">
    <text evidence="15">The sequence shown here is derived from an EMBL/GenBank/DDBJ whole genome shotgun (WGS) entry which is preliminary data.</text>
</comment>
<evidence type="ECO:0000313" key="16">
    <source>
        <dbReference type="Proteomes" id="UP000034081"/>
    </source>
</evidence>
<keyword evidence="6 13" id="KW-0812">Transmembrane</keyword>
<comment type="similarity">
    <text evidence="3">Belongs to the peptidase M50B family.</text>
</comment>
<dbReference type="InterPro" id="IPR044537">
    <property type="entry name" value="Rip2-like"/>
</dbReference>
<dbReference type="PANTHER" id="PTHR35864:SF1">
    <property type="entry name" value="ZINC METALLOPROTEASE YWHC-RELATED"/>
    <property type="match status" value="1"/>
</dbReference>
<evidence type="ECO:0000256" key="4">
    <source>
        <dbReference type="ARBA" id="ARBA00022475"/>
    </source>
</evidence>
<evidence type="ECO:0000256" key="7">
    <source>
        <dbReference type="ARBA" id="ARBA00022723"/>
    </source>
</evidence>
<keyword evidence="12 13" id="KW-0472">Membrane</keyword>
<organism evidence="15 16">
    <name type="scientific">Candidatus Woesebacteria bacterium GW2011_GWB1_38_8</name>
    <dbReference type="NCBI Taxonomy" id="1618570"/>
    <lineage>
        <taxon>Bacteria</taxon>
        <taxon>Candidatus Woeseibacteriota</taxon>
    </lineage>
</organism>
<evidence type="ECO:0000256" key="2">
    <source>
        <dbReference type="ARBA" id="ARBA00004651"/>
    </source>
</evidence>
<dbReference type="EMBL" id="LBVL01000010">
    <property type="protein sequence ID" value="KKQ85105.1"/>
    <property type="molecule type" value="Genomic_DNA"/>
</dbReference>
<dbReference type="PATRIC" id="fig|1618570.3.peg.942"/>
<evidence type="ECO:0000259" key="14">
    <source>
        <dbReference type="Pfam" id="PF02163"/>
    </source>
</evidence>
<dbReference type="Pfam" id="PF02163">
    <property type="entry name" value="Peptidase_M50"/>
    <property type="match status" value="1"/>
</dbReference>
<keyword evidence="9" id="KW-0862">Zinc</keyword>
<accession>A0A0G0LB85</accession>
<evidence type="ECO:0000256" key="11">
    <source>
        <dbReference type="ARBA" id="ARBA00023049"/>
    </source>
</evidence>
<evidence type="ECO:0000256" key="12">
    <source>
        <dbReference type="ARBA" id="ARBA00023136"/>
    </source>
</evidence>
<reference evidence="15 16" key="1">
    <citation type="journal article" date="2015" name="Nature">
        <title>rRNA introns, odd ribosomes, and small enigmatic genomes across a large radiation of phyla.</title>
        <authorList>
            <person name="Brown C.T."/>
            <person name="Hug L.A."/>
            <person name="Thomas B.C."/>
            <person name="Sharon I."/>
            <person name="Castelle C.J."/>
            <person name="Singh A."/>
            <person name="Wilkins M.J."/>
            <person name="Williams K.H."/>
            <person name="Banfield J.F."/>
        </authorList>
    </citation>
    <scope>NUCLEOTIDE SEQUENCE [LARGE SCALE GENOMIC DNA]</scope>
</reference>
<keyword evidence="8" id="KW-0378">Hydrolase</keyword>
<evidence type="ECO:0000256" key="6">
    <source>
        <dbReference type="ARBA" id="ARBA00022692"/>
    </source>
</evidence>
<feature type="transmembrane region" description="Helical" evidence="13">
    <location>
        <begin position="93"/>
        <end position="116"/>
    </location>
</feature>
<dbReference type="GO" id="GO:0006508">
    <property type="term" value="P:proteolysis"/>
    <property type="evidence" value="ECO:0007669"/>
    <property type="project" value="UniProtKB-KW"/>
</dbReference>